<dbReference type="Pfam" id="PF13527">
    <property type="entry name" value="Acetyltransf_9"/>
    <property type="match status" value="1"/>
</dbReference>
<dbReference type="InterPro" id="IPR016181">
    <property type="entry name" value="Acyl_CoA_acyltransferase"/>
</dbReference>
<dbReference type="Proteomes" id="UP000253772">
    <property type="component" value="Chromosome c2"/>
</dbReference>
<dbReference type="CDD" id="cd04301">
    <property type="entry name" value="NAT_SF"/>
    <property type="match status" value="1"/>
</dbReference>
<protein>
    <submittedName>
        <fullName evidence="3">N-acetyltransferase</fullName>
    </submittedName>
</protein>
<organism evidence="3 4">
    <name type="scientific">Cupriavidus metallidurans</name>
    <dbReference type="NCBI Taxonomy" id="119219"/>
    <lineage>
        <taxon>Bacteria</taxon>
        <taxon>Pseudomonadati</taxon>
        <taxon>Pseudomonadota</taxon>
        <taxon>Betaproteobacteria</taxon>
        <taxon>Burkholderiales</taxon>
        <taxon>Burkholderiaceae</taxon>
        <taxon>Cupriavidus</taxon>
    </lineage>
</organism>
<proteinExistence type="predicted"/>
<dbReference type="SUPFAM" id="SSF55729">
    <property type="entry name" value="Acyl-CoA N-acyltransferases (Nat)"/>
    <property type="match status" value="1"/>
</dbReference>
<dbReference type="OrthoDB" id="9797178at2"/>
<dbReference type="PANTHER" id="PTHR43877">
    <property type="entry name" value="AMINOALKYLPHOSPHONATE N-ACETYLTRANSFERASE-RELATED-RELATED"/>
    <property type="match status" value="1"/>
</dbReference>
<dbReference type="AlphaFoldDB" id="A0A2L0X1B0"/>
<dbReference type="PANTHER" id="PTHR43877:SF1">
    <property type="entry name" value="ACETYLTRANSFERASE"/>
    <property type="match status" value="1"/>
</dbReference>
<sequence length="168" mass="18022">MTISVRTERPEDVETIAQLTEAAFRGETHSSHTEAFIINGLRRAGCLTLSLVAEDESGIVGHVAASPVTISSGNSGWYGIGPVSVSPDRQRRGIGSVLMLAALDELRRRGGRGCVVLGDPAYYGRFGFQADSRLVLPGVPQEYFQTLAFGPDVPVGTVRYHDAFNATE</sequence>
<dbReference type="Gene3D" id="3.40.630.30">
    <property type="match status" value="1"/>
</dbReference>
<gene>
    <name evidence="3" type="ORF">DDF84_023580</name>
</gene>
<accession>A0A2L0X1B0</accession>
<dbReference type="PROSITE" id="PS51186">
    <property type="entry name" value="GNAT"/>
    <property type="match status" value="1"/>
</dbReference>
<name>A0A2L0X1B0_9BURK</name>
<dbReference type="RefSeq" id="WP_024569396.1">
    <property type="nucleotide sequence ID" value="NZ_CP026544.1"/>
</dbReference>
<dbReference type="EMBL" id="CP037901">
    <property type="protein sequence ID" value="QBP12669.1"/>
    <property type="molecule type" value="Genomic_DNA"/>
</dbReference>
<dbReference type="InterPro" id="IPR050832">
    <property type="entry name" value="Bact_Acetyltransf"/>
</dbReference>
<evidence type="ECO:0000313" key="4">
    <source>
        <dbReference type="Proteomes" id="UP000253772"/>
    </source>
</evidence>
<reference evidence="3 4" key="1">
    <citation type="submission" date="2019-03" db="EMBL/GenBank/DDBJ databases">
        <title>Comparative insights into the high quality Complete genome sequence of highly metal resistant Cupriavidus metallidurans strain BS1 isolated from a gold-copper mine.</title>
        <authorList>
            <person name="Mazhar H.S."/>
            <person name="Rensing C."/>
        </authorList>
    </citation>
    <scope>NUCLEOTIDE SEQUENCE [LARGE SCALE GENOMIC DNA]</scope>
    <source>
        <strain evidence="3 4">BS1</strain>
    </source>
</reference>
<evidence type="ECO:0000256" key="2">
    <source>
        <dbReference type="ARBA" id="ARBA00023315"/>
    </source>
</evidence>
<dbReference type="GO" id="GO:0016747">
    <property type="term" value="F:acyltransferase activity, transferring groups other than amino-acyl groups"/>
    <property type="evidence" value="ECO:0007669"/>
    <property type="project" value="InterPro"/>
</dbReference>
<keyword evidence="2" id="KW-0012">Acyltransferase</keyword>
<dbReference type="InterPro" id="IPR000182">
    <property type="entry name" value="GNAT_dom"/>
</dbReference>
<evidence type="ECO:0000256" key="1">
    <source>
        <dbReference type="ARBA" id="ARBA00022679"/>
    </source>
</evidence>
<keyword evidence="1 3" id="KW-0808">Transferase</keyword>
<evidence type="ECO:0000313" key="3">
    <source>
        <dbReference type="EMBL" id="QBP12669.1"/>
    </source>
</evidence>